<evidence type="ECO:0000313" key="2">
    <source>
        <dbReference type="Proteomes" id="UP001499854"/>
    </source>
</evidence>
<keyword evidence="2" id="KW-1185">Reference proteome</keyword>
<proteinExistence type="predicted"/>
<name>A0ABP5CG39_9ACTN</name>
<accession>A0ABP5CG39</accession>
<dbReference type="RefSeq" id="WP_344656735.1">
    <property type="nucleotide sequence ID" value="NZ_BAAAQM010000009.1"/>
</dbReference>
<comment type="caution">
    <text evidence="1">The sequence shown here is derived from an EMBL/GenBank/DDBJ whole genome shotgun (WGS) entry which is preliminary data.</text>
</comment>
<sequence>MTTVSGTNDVSYLYPLFAAVDPYRSADHMLMLPPVQPGSSLAADDAPLGSWNVTRLVTGSISIGLTHVDTVRRLVAELNVLDTASPWTLMRGALEDFATAVYLLHGTRPERQLRALTLWNDDLRNRALYEDDMGHVATGKAKTGRQRQAEIQALAASLGFAQLNRPQVIIDTIKQAAGIAGMNPARVAASWRLGSGFAHGKAWSTMAGSVPRSIVPDPRGGHVVEFEVSDAPLQALASACLGLLKCAEAQYGNRRVK</sequence>
<organism evidence="1 2">
    <name type="scientific">Catenulispora subtropica</name>
    <dbReference type="NCBI Taxonomy" id="450798"/>
    <lineage>
        <taxon>Bacteria</taxon>
        <taxon>Bacillati</taxon>
        <taxon>Actinomycetota</taxon>
        <taxon>Actinomycetes</taxon>
        <taxon>Catenulisporales</taxon>
        <taxon>Catenulisporaceae</taxon>
        <taxon>Catenulispora</taxon>
    </lineage>
</organism>
<gene>
    <name evidence="1" type="ORF">GCM10009838_20730</name>
</gene>
<protein>
    <submittedName>
        <fullName evidence="1">Uncharacterized protein</fullName>
    </submittedName>
</protein>
<reference evidence="2" key="1">
    <citation type="journal article" date="2019" name="Int. J. Syst. Evol. Microbiol.">
        <title>The Global Catalogue of Microorganisms (GCM) 10K type strain sequencing project: providing services to taxonomists for standard genome sequencing and annotation.</title>
        <authorList>
            <consortium name="The Broad Institute Genomics Platform"/>
            <consortium name="The Broad Institute Genome Sequencing Center for Infectious Disease"/>
            <person name="Wu L."/>
            <person name="Ma J."/>
        </authorList>
    </citation>
    <scope>NUCLEOTIDE SEQUENCE [LARGE SCALE GENOMIC DNA]</scope>
    <source>
        <strain evidence="2">JCM 16013</strain>
    </source>
</reference>
<dbReference type="Proteomes" id="UP001499854">
    <property type="component" value="Unassembled WGS sequence"/>
</dbReference>
<evidence type="ECO:0000313" key="1">
    <source>
        <dbReference type="EMBL" id="GAA1963526.1"/>
    </source>
</evidence>
<dbReference type="EMBL" id="BAAAQM010000009">
    <property type="protein sequence ID" value="GAA1963526.1"/>
    <property type="molecule type" value="Genomic_DNA"/>
</dbReference>